<dbReference type="PROSITE" id="PS51362">
    <property type="entry name" value="TGF_BETA_2"/>
    <property type="match status" value="1"/>
</dbReference>
<dbReference type="SUPFAM" id="SSF57501">
    <property type="entry name" value="Cystine-knot cytokines"/>
    <property type="match status" value="1"/>
</dbReference>
<dbReference type="InterPro" id="IPR017948">
    <property type="entry name" value="TGFb_CS"/>
</dbReference>
<keyword evidence="5" id="KW-1015">Disulfide bond</keyword>
<evidence type="ECO:0000256" key="7">
    <source>
        <dbReference type="SAM" id="MobiDB-lite"/>
    </source>
</evidence>
<dbReference type="InterPro" id="IPR001839">
    <property type="entry name" value="TGF-b_C"/>
</dbReference>
<accession>A0ABV0NU09</accession>
<feature type="domain" description="TGF-beta family profile" evidence="9">
    <location>
        <begin position="369"/>
        <end position="490"/>
    </location>
</feature>
<dbReference type="SMART" id="SM00204">
    <property type="entry name" value="TGFB"/>
    <property type="match status" value="1"/>
</dbReference>
<keyword evidence="3" id="KW-0964">Secreted</keyword>
<comment type="similarity">
    <text evidence="2 6">Belongs to the TGF-beta family.</text>
</comment>
<evidence type="ECO:0000256" key="3">
    <source>
        <dbReference type="ARBA" id="ARBA00022525"/>
    </source>
</evidence>
<organism evidence="10 11">
    <name type="scientific">Goodea atripinnis</name>
    <dbReference type="NCBI Taxonomy" id="208336"/>
    <lineage>
        <taxon>Eukaryota</taxon>
        <taxon>Metazoa</taxon>
        <taxon>Chordata</taxon>
        <taxon>Craniata</taxon>
        <taxon>Vertebrata</taxon>
        <taxon>Euteleostomi</taxon>
        <taxon>Actinopterygii</taxon>
        <taxon>Neopterygii</taxon>
        <taxon>Teleostei</taxon>
        <taxon>Neoteleostei</taxon>
        <taxon>Acanthomorphata</taxon>
        <taxon>Ovalentaria</taxon>
        <taxon>Atherinomorphae</taxon>
        <taxon>Cyprinodontiformes</taxon>
        <taxon>Goodeidae</taxon>
        <taxon>Goodea</taxon>
    </lineage>
</organism>
<evidence type="ECO:0000256" key="5">
    <source>
        <dbReference type="ARBA" id="ARBA00023157"/>
    </source>
</evidence>
<protein>
    <recommendedName>
        <fullName evidence="9">TGF-beta family profile domain-containing protein</fullName>
    </recommendedName>
</protein>
<dbReference type="Pfam" id="PF00688">
    <property type="entry name" value="TGFb_propeptide"/>
    <property type="match status" value="1"/>
</dbReference>
<sequence>MSVLPSLSWALLVLVQIQSGGSSSDLPSRLQPLSLTVQSLPDASSAHCPSCALARMRRNEGVTAADDDLLSHEEEKAAQQDVVEAVKRHILNMLHLQARPNITRPVPRAALLNALRKLHVGRVAEDGSVQIEGEEEVRGRGGQGGGRGGGAAAAGAREADSGDMPETTEIITFAEAGVPSSEGVPSQIRVNRSSIMAGMVLMKTGTETDTRSVVASHSDSQGVVNFVLPKEGGDMSLVEQANVWLFLRLAKTNRSRAKVTIRLFQQRLLPNGRSTPLQDDVLLAEKTVDTRRSGWHTFPVSSAVQALLESKRSTTLSLWVSCPLCRDAGATLVLVSGGSETSQRSNQREQSHRPFLMAVVQQGDGGDSRRRRKRGLECDGKVRVCCKRQFYVNFKDIGWSDWIIAPPGYHANYCEGDCPFHVASIAGSTLSFHSTVISHYRMKGYSPFQNLRSCCVPTRLRAMSMLYYNEEQKIIKKDIQNMIVEECGCSHRYTSWTSERRGA</sequence>
<dbReference type="Pfam" id="PF00019">
    <property type="entry name" value="TGF_beta"/>
    <property type="match status" value="1"/>
</dbReference>
<name>A0ABV0NU09_9TELE</name>
<feature type="compositionally biased region" description="Gly residues" evidence="7">
    <location>
        <begin position="140"/>
        <end position="152"/>
    </location>
</feature>
<dbReference type="PANTHER" id="PTHR11848:SF133">
    <property type="entry name" value="INHIBIN BETA A CHAIN"/>
    <property type="match status" value="1"/>
</dbReference>
<dbReference type="InterPro" id="IPR029034">
    <property type="entry name" value="Cystine-knot_cytokine"/>
</dbReference>
<proteinExistence type="inferred from homology"/>
<evidence type="ECO:0000256" key="1">
    <source>
        <dbReference type="ARBA" id="ARBA00004613"/>
    </source>
</evidence>
<dbReference type="PANTHER" id="PTHR11848">
    <property type="entry name" value="TGF-BETA FAMILY"/>
    <property type="match status" value="1"/>
</dbReference>
<feature type="signal peptide" evidence="8">
    <location>
        <begin position="1"/>
        <end position="23"/>
    </location>
</feature>
<evidence type="ECO:0000256" key="4">
    <source>
        <dbReference type="ARBA" id="ARBA00023030"/>
    </source>
</evidence>
<comment type="subcellular location">
    <subcellularLocation>
        <location evidence="1">Secreted</location>
    </subcellularLocation>
</comment>
<evidence type="ECO:0000259" key="9">
    <source>
        <dbReference type="PROSITE" id="PS51362"/>
    </source>
</evidence>
<evidence type="ECO:0000256" key="6">
    <source>
        <dbReference type="RuleBase" id="RU000354"/>
    </source>
</evidence>
<dbReference type="Gene3D" id="2.60.120.970">
    <property type="match status" value="1"/>
</dbReference>
<evidence type="ECO:0000256" key="2">
    <source>
        <dbReference type="ARBA" id="ARBA00006656"/>
    </source>
</evidence>
<dbReference type="Proteomes" id="UP001476798">
    <property type="component" value="Unassembled WGS sequence"/>
</dbReference>
<feature type="chain" id="PRO_5045334756" description="TGF-beta family profile domain-containing protein" evidence="8">
    <location>
        <begin position="24"/>
        <end position="503"/>
    </location>
</feature>
<reference evidence="10 11" key="1">
    <citation type="submission" date="2021-06" db="EMBL/GenBank/DDBJ databases">
        <authorList>
            <person name="Palmer J.M."/>
        </authorList>
    </citation>
    <scope>NUCLEOTIDE SEQUENCE [LARGE SCALE GENOMIC DNA]</scope>
    <source>
        <strain evidence="10 11">GA_2019</strain>
        <tissue evidence="10">Muscle</tissue>
    </source>
</reference>
<dbReference type="EMBL" id="JAHRIO010050723">
    <property type="protein sequence ID" value="MEQ2174848.1"/>
    <property type="molecule type" value="Genomic_DNA"/>
</dbReference>
<dbReference type="InterPro" id="IPR015615">
    <property type="entry name" value="TGF-beta-rel"/>
</dbReference>
<dbReference type="Gene3D" id="2.10.90.10">
    <property type="entry name" value="Cystine-knot cytokines"/>
    <property type="match status" value="1"/>
</dbReference>
<keyword evidence="11" id="KW-1185">Reference proteome</keyword>
<comment type="caution">
    <text evidence="10">The sequence shown here is derived from an EMBL/GenBank/DDBJ whole genome shotgun (WGS) entry which is preliminary data.</text>
</comment>
<feature type="region of interest" description="Disordered" evidence="7">
    <location>
        <begin position="129"/>
        <end position="162"/>
    </location>
</feature>
<dbReference type="PROSITE" id="PS00250">
    <property type="entry name" value="TGF_BETA_1"/>
    <property type="match status" value="1"/>
</dbReference>
<keyword evidence="4 6" id="KW-0339">Growth factor</keyword>
<evidence type="ECO:0000313" key="10">
    <source>
        <dbReference type="EMBL" id="MEQ2174848.1"/>
    </source>
</evidence>
<evidence type="ECO:0000313" key="11">
    <source>
        <dbReference type="Proteomes" id="UP001476798"/>
    </source>
</evidence>
<keyword evidence="8" id="KW-0732">Signal</keyword>
<gene>
    <name evidence="10" type="ORF">GOODEAATRI_011945</name>
</gene>
<dbReference type="PRINTS" id="PR00669">
    <property type="entry name" value="INHIBINA"/>
</dbReference>
<dbReference type="CDD" id="cd19404">
    <property type="entry name" value="TGF_beta_INHBA"/>
    <property type="match status" value="1"/>
</dbReference>
<dbReference type="InterPro" id="IPR001111">
    <property type="entry name" value="TGF-b_propeptide"/>
</dbReference>
<evidence type="ECO:0000256" key="8">
    <source>
        <dbReference type="SAM" id="SignalP"/>
    </source>
</evidence>